<sequence>MKKQGCFYPGIYGGAGVAFFQRNGIKLSVFTLFTRAAWRAVFMPLCMTVLVMPEMAGAATTGTQTFKAAVTTGTCTVPGSQMTQTIDFGNIPRLKTLSGSDMDAETEGVPVVSRNIHFNVTGCPDGTFLVGLEVGFTPWSVAHQSWIKNTGSAGGVAMVITDSGGGVMNTGDVLASGSPLQNGAVTIDGVVHVYRVVKKGLVTPGGIRGEVTLVLFSE</sequence>
<dbReference type="Gene3D" id="2.60.40.1090">
    <property type="entry name" value="Fimbrial-type adhesion domain"/>
    <property type="match status" value="1"/>
</dbReference>
<dbReference type="SUPFAM" id="SSF49401">
    <property type="entry name" value="Bacterial adhesins"/>
    <property type="match status" value="1"/>
</dbReference>
<dbReference type="GO" id="GO:0009289">
    <property type="term" value="C:pilus"/>
    <property type="evidence" value="ECO:0007669"/>
    <property type="project" value="InterPro"/>
</dbReference>
<dbReference type="InterPro" id="IPR036937">
    <property type="entry name" value="Adhesion_dom_fimbrial_sf"/>
</dbReference>
<dbReference type="EMBL" id="AAGZJS010000048">
    <property type="protein sequence ID" value="EBT6292528.1"/>
    <property type="molecule type" value="Genomic_DNA"/>
</dbReference>
<dbReference type="GO" id="GO:0007155">
    <property type="term" value="P:cell adhesion"/>
    <property type="evidence" value="ECO:0007669"/>
    <property type="project" value="InterPro"/>
</dbReference>
<comment type="caution">
    <text evidence="1">The sequence shown here is derived from an EMBL/GenBank/DDBJ whole genome shotgun (WGS) entry which is preliminary data.</text>
</comment>
<evidence type="ECO:0000313" key="1">
    <source>
        <dbReference type="EMBL" id="EBO3624995.1"/>
    </source>
</evidence>
<evidence type="ECO:0000313" key="2">
    <source>
        <dbReference type="EMBL" id="EBT6292528.1"/>
    </source>
</evidence>
<dbReference type="AlphaFoldDB" id="A0A5U0HF92"/>
<organism evidence="1">
    <name type="scientific">Salmonella enterica</name>
    <name type="common">Salmonella choleraesuis</name>
    <dbReference type="NCBI Taxonomy" id="28901"/>
    <lineage>
        <taxon>Bacteria</taxon>
        <taxon>Pseudomonadati</taxon>
        <taxon>Pseudomonadota</taxon>
        <taxon>Gammaproteobacteria</taxon>
        <taxon>Enterobacterales</taxon>
        <taxon>Enterobacteriaceae</taxon>
        <taxon>Salmonella</taxon>
    </lineage>
</organism>
<reference evidence="1" key="1">
    <citation type="submission" date="2018-07" db="EMBL/GenBank/DDBJ databases">
        <authorList>
            <consortium name="PulseNet: The National Subtyping Network for Foodborne Disease Surveillance"/>
            <person name="Tarr C.L."/>
            <person name="Trees E."/>
            <person name="Katz L.S."/>
            <person name="Carleton-Romer H.A."/>
            <person name="Stroika S."/>
            <person name="Kucerova Z."/>
            <person name="Roache K.F."/>
            <person name="Sabol A.L."/>
            <person name="Besser J."/>
            <person name="Gerner-Smidt P."/>
        </authorList>
    </citation>
    <scope>NUCLEOTIDE SEQUENCE</scope>
    <source>
        <strain evidence="1">PNUSAS009482</strain>
        <strain evidence="2">PNUSAS023047</strain>
    </source>
</reference>
<proteinExistence type="predicted"/>
<protein>
    <submittedName>
        <fullName evidence="1">Type 1 fimbrial protein</fullName>
    </submittedName>
</protein>
<dbReference type="InterPro" id="IPR008966">
    <property type="entry name" value="Adhesion_dom_sf"/>
</dbReference>
<accession>A0A5U0HF92</accession>
<dbReference type="EMBL" id="AAGIGS010000051">
    <property type="protein sequence ID" value="EBO3624995.1"/>
    <property type="molecule type" value="Genomic_DNA"/>
</dbReference>
<gene>
    <name evidence="1" type="ORF">B6N72_26175</name>
    <name evidence="2" type="ORF">CNP70_24190</name>
</gene>
<name>A0A5U0HF92_SALER</name>